<evidence type="ECO:0000313" key="4">
    <source>
        <dbReference type="EMBL" id="KAL1410617.1"/>
    </source>
</evidence>
<reference evidence="4 5" key="1">
    <citation type="submission" date="2023-08" db="EMBL/GenBank/DDBJ databases">
        <title>Annotated Genome Sequence of Vanrija albida AlHP1.</title>
        <authorList>
            <person name="Herzog R."/>
        </authorList>
    </citation>
    <scope>NUCLEOTIDE SEQUENCE [LARGE SCALE GENOMIC DNA]</scope>
    <source>
        <strain evidence="4 5">AlHP1</strain>
    </source>
</reference>
<dbReference type="InterPro" id="IPR014718">
    <property type="entry name" value="GH-type_carb-bd"/>
</dbReference>
<evidence type="ECO:0008006" key="6">
    <source>
        <dbReference type="Google" id="ProtNLM"/>
    </source>
</evidence>
<organism evidence="4 5">
    <name type="scientific">Vanrija albida</name>
    <dbReference type="NCBI Taxonomy" id="181172"/>
    <lineage>
        <taxon>Eukaryota</taxon>
        <taxon>Fungi</taxon>
        <taxon>Dikarya</taxon>
        <taxon>Basidiomycota</taxon>
        <taxon>Agaricomycotina</taxon>
        <taxon>Tremellomycetes</taxon>
        <taxon>Trichosporonales</taxon>
        <taxon>Trichosporonaceae</taxon>
        <taxon>Vanrija</taxon>
    </lineage>
</organism>
<dbReference type="CDD" id="cd09019">
    <property type="entry name" value="galactose_mutarotase_like"/>
    <property type="match status" value="1"/>
</dbReference>
<protein>
    <recommendedName>
        <fullName evidence="6">Aldose 1-epimerase</fullName>
    </recommendedName>
</protein>
<evidence type="ECO:0000256" key="3">
    <source>
        <dbReference type="ARBA" id="ARBA00023277"/>
    </source>
</evidence>
<dbReference type="Gene3D" id="2.70.98.10">
    <property type="match status" value="1"/>
</dbReference>
<evidence type="ECO:0000313" key="5">
    <source>
        <dbReference type="Proteomes" id="UP001565368"/>
    </source>
</evidence>
<dbReference type="Proteomes" id="UP001565368">
    <property type="component" value="Unassembled WGS sequence"/>
</dbReference>
<comment type="similarity">
    <text evidence="1">Belongs to the aldose epimerase family.</text>
</comment>
<proteinExistence type="inferred from homology"/>
<gene>
    <name evidence="4" type="ORF">Q8F55_004634</name>
</gene>
<dbReference type="GeneID" id="95985677"/>
<keyword evidence="3" id="KW-0119">Carbohydrate metabolism</keyword>
<dbReference type="PANTHER" id="PTHR10091">
    <property type="entry name" value="ALDOSE-1-EPIMERASE"/>
    <property type="match status" value="1"/>
</dbReference>
<evidence type="ECO:0000256" key="2">
    <source>
        <dbReference type="ARBA" id="ARBA00023235"/>
    </source>
</evidence>
<keyword evidence="5" id="KW-1185">Reference proteome</keyword>
<dbReference type="SUPFAM" id="SSF74650">
    <property type="entry name" value="Galactose mutarotase-like"/>
    <property type="match status" value="1"/>
</dbReference>
<dbReference type="Pfam" id="PF01263">
    <property type="entry name" value="Aldose_epim"/>
    <property type="match status" value="1"/>
</dbReference>
<evidence type="ECO:0000256" key="1">
    <source>
        <dbReference type="ARBA" id="ARBA00006206"/>
    </source>
</evidence>
<name>A0ABR3Q812_9TREE</name>
<keyword evidence="2" id="KW-0413">Isomerase</keyword>
<sequence>MSFPALSASSAAPRSAAGLATYTIAAEGIEATFIPYGARLTSLRVPDRTGAWREVNVGYADPGQYHAEKGNAYFGAVVGRYANRMAGGAFALGGEKFQVTTNDHDGANSLHGGVRGYDARDWAVEAHTPTSVTFALADDGFEGFPGKVLVHATYSVTKGTLRVALTALPLDKPTPILLTTHAYFNLSSTLAPTVLDDVLHVPQGSRVIAVDAISVPNGEVLTVSGDHPLNYTSPHAVRDGALTAKFCGEGGVGIDNCFLFDRPEAPNSATVGPAQVVLASKATGIRLSVHTNQPAIQLYSGNGFDGSVETQLGKAEQYGSMAIEPQGWIDAVNHPEWGYNDVYSPSRGPYVNISEYVFDTLPEGQEI</sequence>
<accession>A0ABR3Q812</accession>
<dbReference type="RefSeq" id="XP_069210561.1">
    <property type="nucleotide sequence ID" value="XM_069353143.1"/>
</dbReference>
<comment type="caution">
    <text evidence="4">The sequence shown here is derived from an EMBL/GenBank/DDBJ whole genome shotgun (WGS) entry which is preliminary data.</text>
</comment>
<dbReference type="EMBL" id="JBBXJM010000003">
    <property type="protein sequence ID" value="KAL1410617.1"/>
    <property type="molecule type" value="Genomic_DNA"/>
</dbReference>
<dbReference type="InterPro" id="IPR047215">
    <property type="entry name" value="Galactose_mutarotase-like"/>
</dbReference>
<dbReference type="InterPro" id="IPR008183">
    <property type="entry name" value="Aldose_1/G6P_1-epimerase"/>
</dbReference>
<dbReference type="PANTHER" id="PTHR10091:SF6">
    <property type="entry name" value="1-EPIMERASE, PUTATIVE (AFU_ORTHOLOGUE AFUA_3G13240)-RELATED"/>
    <property type="match status" value="1"/>
</dbReference>
<dbReference type="InterPro" id="IPR011013">
    <property type="entry name" value="Gal_mutarotase_sf_dom"/>
</dbReference>